<dbReference type="EMBL" id="CP003326">
    <property type="protein sequence ID" value="AFS79553.1"/>
    <property type="molecule type" value="Genomic_DNA"/>
</dbReference>
<dbReference type="RefSeq" id="WP_014968687.1">
    <property type="nucleotide sequence ID" value="NC_018664.1"/>
</dbReference>
<dbReference type="OrthoDB" id="1707636at2"/>
<evidence type="ECO:0000313" key="2">
    <source>
        <dbReference type="Proteomes" id="UP000006094"/>
    </source>
</evidence>
<sequence length="100" mass="11727">MQNENENTVTPKEMKLNIELIKKNLPIFKEEFNKIARSKVEVNARDIDKIINKALDKGELSIFERRIMNGFYETWMAIFMMVGSDREALEIVFRMIDGAI</sequence>
<protein>
    <submittedName>
        <fullName evidence="1">Uncharacterized protein</fullName>
    </submittedName>
</protein>
<gene>
    <name evidence="1" type="ordered locus">Curi_c25580</name>
</gene>
<proteinExistence type="predicted"/>
<dbReference type="STRING" id="1128398.Curi_c25580"/>
<reference evidence="1 2" key="1">
    <citation type="journal article" date="2012" name="PLoS ONE">
        <title>The purine-utilizing bacterium Clostridium acidurici 9a: a genome-guided metabolic reconsideration.</title>
        <authorList>
            <person name="Hartwich K."/>
            <person name="Poehlein A."/>
            <person name="Daniel R."/>
        </authorList>
    </citation>
    <scope>NUCLEOTIDE SEQUENCE [LARGE SCALE GENOMIC DNA]</scope>
    <source>
        <strain evidence="2">ATCC 7906 / DSM 604 / BCRC 14475 / CIP 104303 / KCTC 5404 / NCIMB 10678 / 9a</strain>
    </source>
</reference>
<evidence type="ECO:0000313" key="1">
    <source>
        <dbReference type="EMBL" id="AFS79553.1"/>
    </source>
</evidence>
<organism evidence="1 2">
    <name type="scientific">Gottschalkia acidurici (strain ATCC 7906 / DSM 604 / BCRC 14475 / CIP 104303 / KCTC 5404 / NCIMB 10678 / 9a)</name>
    <name type="common">Clostridium acidurici</name>
    <dbReference type="NCBI Taxonomy" id="1128398"/>
    <lineage>
        <taxon>Bacteria</taxon>
        <taxon>Bacillati</taxon>
        <taxon>Bacillota</taxon>
        <taxon>Tissierellia</taxon>
        <taxon>Tissierellales</taxon>
        <taxon>Gottschalkiaceae</taxon>
        <taxon>Gottschalkia</taxon>
    </lineage>
</organism>
<dbReference type="HOGENOM" id="CLU_2300826_0_0_9"/>
<dbReference type="KEGG" id="cad:Curi_c25580"/>
<dbReference type="AlphaFoldDB" id="K0B0I6"/>
<dbReference type="Proteomes" id="UP000006094">
    <property type="component" value="Chromosome"/>
</dbReference>
<accession>K0B0I6</accession>
<name>K0B0I6_GOTA9</name>
<keyword evidence="2" id="KW-1185">Reference proteome</keyword>